<evidence type="ECO:0000313" key="7">
    <source>
        <dbReference type="EMBL" id="AMK74958.1"/>
    </source>
</evidence>
<dbReference type="InterPro" id="IPR010076">
    <property type="entry name" value="BioH"/>
</dbReference>
<dbReference type="STRING" id="1538553.JT25_000395"/>
<keyword evidence="8" id="KW-1185">Reference proteome</keyword>
<feature type="binding site" evidence="5">
    <location>
        <begin position="82"/>
        <end position="83"/>
    </location>
    <ligand>
        <name>substrate</name>
    </ligand>
</feature>
<evidence type="ECO:0000256" key="2">
    <source>
        <dbReference type="ARBA" id="ARBA00022490"/>
    </source>
</evidence>
<sequence length="253" mass="27771">MTGIHREIYGQGRPLVMLHGWAMHSGIWREFARQLARHRQVICLDLPGHGRSAGLEQFDLPAIGSALFDAIPVNRFSLLGWSLGATVALDMAARCPDRVQSLFLLSGNPKFVKNTDWPGVRPEVLDGFVAQLSDDTKLTLQRFLGLQVQGLPESRQLLQQLRLAVHECDAPARDALQGGLQILKNSDLRKSLVGMRCPITVMQGDKDTLIPAQTGQSIKALNSRVDLHVLANAGHVPFLSHARQLCDILAAAE</sequence>
<protein>
    <recommendedName>
        <fullName evidence="5">Pimeloyl-[acyl-carrier protein] methyl ester esterase</fullName>
        <ecNumber evidence="5">3.1.1.85</ecNumber>
    </recommendedName>
    <alternativeName>
        <fullName evidence="5">Biotin synthesis protein BioH</fullName>
    </alternativeName>
    <alternativeName>
        <fullName evidence="5">Carboxylesterase BioH</fullName>
    </alternativeName>
</protein>
<name>A0A140E3I4_9GAMM</name>
<dbReference type="OrthoDB" id="9780744at2"/>
<dbReference type="GO" id="GO:0090499">
    <property type="term" value="F:pimelyl-[acyl-carrier protein] methyl ester esterase activity"/>
    <property type="evidence" value="ECO:0007669"/>
    <property type="project" value="UniProtKB-EC"/>
</dbReference>
<reference evidence="7 8" key="1">
    <citation type="journal article" date="2015" name="Environ. Microbiol.">
        <title>Methane oxidation coupled to nitrate reduction under hypoxia by the Gammaproteobacterium Methylomonas denitrificans, sp. nov. type strain FJG1.</title>
        <authorList>
            <person name="Kits K.D."/>
            <person name="Klotz M.G."/>
            <person name="Stein L.Y."/>
        </authorList>
    </citation>
    <scope>NUCLEOTIDE SEQUENCE [LARGE SCALE GENOMIC DNA]</scope>
    <source>
        <strain evidence="7 8">FJG1</strain>
    </source>
</reference>
<dbReference type="RefSeq" id="WP_036277390.1">
    <property type="nucleotide sequence ID" value="NZ_CP014476.1"/>
</dbReference>
<evidence type="ECO:0000259" key="6">
    <source>
        <dbReference type="Pfam" id="PF00561"/>
    </source>
</evidence>
<feature type="binding site" evidence="5">
    <location>
        <position position="235"/>
    </location>
    <ligand>
        <name>substrate</name>
    </ligand>
</feature>
<comment type="catalytic activity">
    <reaction evidence="5">
        <text>6-carboxyhexanoyl-[ACP] methyl ester + H2O = 6-carboxyhexanoyl-[ACP] + methanol + H(+)</text>
        <dbReference type="Rhea" id="RHEA:42700"/>
        <dbReference type="Rhea" id="RHEA-COMP:9955"/>
        <dbReference type="Rhea" id="RHEA-COMP:10186"/>
        <dbReference type="ChEBI" id="CHEBI:15377"/>
        <dbReference type="ChEBI" id="CHEBI:15378"/>
        <dbReference type="ChEBI" id="CHEBI:17790"/>
        <dbReference type="ChEBI" id="CHEBI:78846"/>
        <dbReference type="ChEBI" id="CHEBI:82735"/>
        <dbReference type="EC" id="3.1.1.85"/>
    </reaction>
</comment>
<dbReference type="Gene3D" id="3.40.50.1820">
    <property type="entry name" value="alpha/beta hydrolase"/>
    <property type="match status" value="1"/>
</dbReference>
<comment type="subcellular location">
    <subcellularLocation>
        <location evidence="5">Cytoplasm</location>
    </subcellularLocation>
</comment>
<proteinExistence type="inferred from homology"/>
<dbReference type="SUPFAM" id="SSF53474">
    <property type="entry name" value="alpha/beta-Hydrolases"/>
    <property type="match status" value="1"/>
</dbReference>
<keyword evidence="1 5" id="KW-0719">Serine esterase</keyword>
<evidence type="ECO:0000256" key="1">
    <source>
        <dbReference type="ARBA" id="ARBA00022487"/>
    </source>
</evidence>
<dbReference type="InterPro" id="IPR050266">
    <property type="entry name" value="AB_hydrolase_sf"/>
</dbReference>
<dbReference type="Pfam" id="PF00561">
    <property type="entry name" value="Abhydrolase_1"/>
    <property type="match status" value="1"/>
</dbReference>
<gene>
    <name evidence="5" type="primary">bioH</name>
    <name evidence="7" type="ORF">JT25_000395</name>
</gene>
<feature type="active site" evidence="5">
    <location>
        <position position="235"/>
    </location>
</feature>
<dbReference type="InterPro" id="IPR029058">
    <property type="entry name" value="AB_hydrolase_fold"/>
</dbReference>
<dbReference type="HAMAP" id="MF_01260">
    <property type="entry name" value="Carboxylester"/>
    <property type="match status" value="1"/>
</dbReference>
<dbReference type="GO" id="GO:0005737">
    <property type="term" value="C:cytoplasm"/>
    <property type="evidence" value="ECO:0007669"/>
    <property type="project" value="UniProtKB-SubCell"/>
</dbReference>
<dbReference type="PANTHER" id="PTHR43798">
    <property type="entry name" value="MONOACYLGLYCEROL LIPASE"/>
    <property type="match status" value="1"/>
</dbReference>
<dbReference type="GO" id="GO:0009102">
    <property type="term" value="P:biotin biosynthetic process"/>
    <property type="evidence" value="ECO:0007669"/>
    <property type="project" value="UniProtKB-UniRule"/>
</dbReference>
<comment type="similarity">
    <text evidence="5">Belongs to the AB hydrolase superfamily. Carboxylesterase BioH family.</text>
</comment>
<comment type="subunit">
    <text evidence="5">Monomer.</text>
</comment>
<dbReference type="InterPro" id="IPR000073">
    <property type="entry name" value="AB_hydrolase_1"/>
</dbReference>
<comment type="pathway">
    <text evidence="5">Cofactor biosynthesis; biotin biosynthesis.</text>
</comment>
<keyword evidence="4 5" id="KW-0378">Hydrolase</keyword>
<comment type="function">
    <text evidence="5">The physiological role of BioH is to remove the methyl group introduced by BioC when the pimeloyl moiety is complete. It allows to synthesize pimeloyl-ACP via the fatty acid synthetic pathway through the hydrolysis of the ester bonds of pimeloyl-ACP esters.</text>
</comment>
<feature type="binding site" evidence="5">
    <location>
        <position position="21"/>
    </location>
    <ligand>
        <name>substrate</name>
    </ligand>
</feature>
<keyword evidence="3 5" id="KW-0093">Biotin biosynthesis</keyword>
<evidence type="ECO:0000256" key="3">
    <source>
        <dbReference type="ARBA" id="ARBA00022756"/>
    </source>
</evidence>
<feature type="active site" evidence="5">
    <location>
        <position position="207"/>
    </location>
</feature>
<accession>A0A140E3I4</accession>
<dbReference type="NCBIfam" id="TIGR01738">
    <property type="entry name" value="bioH"/>
    <property type="match status" value="1"/>
</dbReference>
<dbReference type="EMBL" id="CP014476">
    <property type="protein sequence ID" value="AMK74958.1"/>
    <property type="molecule type" value="Genomic_DNA"/>
</dbReference>
<dbReference type="GO" id="GO:0016020">
    <property type="term" value="C:membrane"/>
    <property type="evidence" value="ECO:0007669"/>
    <property type="project" value="TreeGrafter"/>
</dbReference>
<dbReference type="Proteomes" id="UP000030512">
    <property type="component" value="Chromosome"/>
</dbReference>
<keyword evidence="2 5" id="KW-0963">Cytoplasm</keyword>
<evidence type="ECO:0000313" key="8">
    <source>
        <dbReference type="Proteomes" id="UP000030512"/>
    </source>
</evidence>
<evidence type="ECO:0000256" key="5">
    <source>
        <dbReference type="HAMAP-Rule" id="MF_01260"/>
    </source>
</evidence>
<dbReference type="KEGG" id="mdn:JT25_000395"/>
<dbReference type="PANTHER" id="PTHR43798:SF31">
    <property type="entry name" value="AB HYDROLASE SUPERFAMILY PROTEIN YCLE"/>
    <property type="match status" value="1"/>
</dbReference>
<organism evidence="7 8">
    <name type="scientific">Methylomonas denitrificans</name>
    <dbReference type="NCBI Taxonomy" id="1538553"/>
    <lineage>
        <taxon>Bacteria</taxon>
        <taxon>Pseudomonadati</taxon>
        <taxon>Pseudomonadota</taxon>
        <taxon>Gammaproteobacteria</taxon>
        <taxon>Methylococcales</taxon>
        <taxon>Methylococcaceae</taxon>
        <taxon>Methylomonas</taxon>
    </lineage>
</organism>
<dbReference type="PRINTS" id="PR00111">
    <property type="entry name" value="ABHYDROLASE"/>
</dbReference>
<feature type="binding site" evidence="5">
    <location>
        <begin position="143"/>
        <end position="147"/>
    </location>
    <ligand>
        <name>substrate</name>
    </ligand>
</feature>
<dbReference type="EC" id="3.1.1.85" evidence="5"/>
<feature type="active site" description="Nucleophile" evidence="5">
    <location>
        <position position="82"/>
    </location>
</feature>
<feature type="domain" description="AB hydrolase-1" evidence="6">
    <location>
        <begin position="14"/>
        <end position="241"/>
    </location>
</feature>
<evidence type="ECO:0000256" key="4">
    <source>
        <dbReference type="ARBA" id="ARBA00022801"/>
    </source>
</evidence>
<dbReference type="AlphaFoldDB" id="A0A140E3I4"/>